<dbReference type="Gene3D" id="3.30.420.10">
    <property type="entry name" value="Ribonuclease H-like superfamily/Ribonuclease H"/>
    <property type="match status" value="1"/>
</dbReference>
<sequence>MVFMLAQLRDPLITIDLEWKPEYQAGQNNRVALLQLSSATVCVLLHTSSMGFQLPQAVRDLLTDPRVRILGFGWESADEKKMQSTFQMGQSSFGNFLDLQVVAKQLSFPGGMGLLRLTKLVLGHDLVKAKAVSKSNWSLRFLSLHQIKYAAMDVFACGQVFRALRLWHSSPSACPGCHALVGALLPPPILQCPSTKKSFGSNMKLYQENAAKLKVPSLYIHCEACGRYVPNNNVKNEGKQ</sequence>
<gene>
    <name evidence="2" type="ORF">DUNSADRAFT_7422</name>
</gene>
<dbReference type="InterPro" id="IPR052408">
    <property type="entry name" value="Exonuclease_MUT-7-like"/>
</dbReference>
<protein>
    <submittedName>
        <fullName evidence="2">Ribonuclease H-like domain-containing protein</fullName>
    </submittedName>
</protein>
<dbReference type="CDD" id="cd06141">
    <property type="entry name" value="WRN_exo"/>
    <property type="match status" value="1"/>
</dbReference>
<evidence type="ECO:0000259" key="1">
    <source>
        <dbReference type="Pfam" id="PF01612"/>
    </source>
</evidence>
<dbReference type="Pfam" id="PF01612">
    <property type="entry name" value="DNA_pol_A_exo1"/>
    <property type="match status" value="1"/>
</dbReference>
<name>A0ABQ7GLE6_DUNSA</name>
<feature type="domain" description="3'-5' exonuclease" evidence="1">
    <location>
        <begin position="11"/>
        <end position="165"/>
    </location>
</feature>
<dbReference type="EMBL" id="MU069705">
    <property type="protein sequence ID" value="KAF5835434.1"/>
    <property type="molecule type" value="Genomic_DNA"/>
</dbReference>
<dbReference type="PANTHER" id="PTHR47765">
    <property type="entry name" value="3'-5' EXONUCLEASE DOMAIN-CONTAINING PROTEIN"/>
    <property type="match status" value="1"/>
</dbReference>
<keyword evidence="3" id="KW-1185">Reference proteome</keyword>
<dbReference type="InterPro" id="IPR012337">
    <property type="entry name" value="RNaseH-like_sf"/>
</dbReference>
<evidence type="ECO:0000313" key="2">
    <source>
        <dbReference type="EMBL" id="KAF5835434.1"/>
    </source>
</evidence>
<dbReference type="SUPFAM" id="SSF53098">
    <property type="entry name" value="Ribonuclease H-like"/>
    <property type="match status" value="1"/>
</dbReference>
<reference evidence="2" key="1">
    <citation type="submission" date="2017-08" db="EMBL/GenBank/DDBJ databases">
        <authorList>
            <person name="Polle J.E."/>
            <person name="Barry K."/>
            <person name="Cushman J."/>
            <person name="Schmutz J."/>
            <person name="Tran D."/>
            <person name="Hathwaick L.T."/>
            <person name="Yim W.C."/>
            <person name="Jenkins J."/>
            <person name="Mckie-Krisberg Z.M."/>
            <person name="Prochnik S."/>
            <person name="Lindquist E."/>
            <person name="Dockter R.B."/>
            <person name="Adam C."/>
            <person name="Molina H."/>
            <person name="Bunkerborg J."/>
            <person name="Jin E."/>
            <person name="Buchheim M."/>
            <person name="Magnuson J."/>
        </authorList>
    </citation>
    <scope>NUCLEOTIDE SEQUENCE</scope>
    <source>
        <strain evidence="2">CCAP 19/18</strain>
    </source>
</reference>
<evidence type="ECO:0000313" key="3">
    <source>
        <dbReference type="Proteomes" id="UP000815325"/>
    </source>
</evidence>
<proteinExistence type="predicted"/>
<organism evidence="2 3">
    <name type="scientific">Dunaliella salina</name>
    <name type="common">Green alga</name>
    <name type="synonym">Protococcus salinus</name>
    <dbReference type="NCBI Taxonomy" id="3046"/>
    <lineage>
        <taxon>Eukaryota</taxon>
        <taxon>Viridiplantae</taxon>
        <taxon>Chlorophyta</taxon>
        <taxon>core chlorophytes</taxon>
        <taxon>Chlorophyceae</taxon>
        <taxon>CS clade</taxon>
        <taxon>Chlamydomonadales</taxon>
        <taxon>Dunaliellaceae</taxon>
        <taxon>Dunaliella</taxon>
    </lineage>
</organism>
<comment type="caution">
    <text evidence="2">The sequence shown here is derived from an EMBL/GenBank/DDBJ whole genome shotgun (WGS) entry which is preliminary data.</text>
</comment>
<accession>A0ABQ7GLE6</accession>
<dbReference type="Proteomes" id="UP000815325">
    <property type="component" value="Unassembled WGS sequence"/>
</dbReference>
<dbReference type="InterPro" id="IPR002562">
    <property type="entry name" value="3'-5'_exonuclease_dom"/>
</dbReference>
<dbReference type="InterPro" id="IPR036397">
    <property type="entry name" value="RNaseH_sf"/>
</dbReference>
<dbReference type="PANTHER" id="PTHR47765:SF2">
    <property type="entry name" value="EXONUCLEASE MUT-7 HOMOLOG"/>
    <property type="match status" value="1"/>
</dbReference>